<gene>
    <name evidence="5" type="ORF">PG993_006939</name>
</gene>
<dbReference type="PANTHER" id="PTHR43439">
    <property type="entry name" value="PHENYLACETATE-COENZYME A LIGASE"/>
    <property type="match status" value="1"/>
</dbReference>
<dbReference type="Pfam" id="PF00501">
    <property type="entry name" value="AMP-binding"/>
    <property type="match status" value="1"/>
</dbReference>
<evidence type="ECO:0000256" key="2">
    <source>
        <dbReference type="ARBA" id="ARBA00022553"/>
    </source>
</evidence>
<dbReference type="SUPFAM" id="SSF51735">
    <property type="entry name" value="NAD(P)-binding Rossmann-fold domains"/>
    <property type="match status" value="1"/>
</dbReference>
<dbReference type="InterPro" id="IPR013120">
    <property type="entry name" value="FAR_NAD-bd"/>
</dbReference>
<dbReference type="Pfam" id="PF07993">
    <property type="entry name" value="NAD_binding_4"/>
    <property type="match status" value="1"/>
</dbReference>
<protein>
    <submittedName>
        <fullName evidence="5">L-aminoadipate-semialdehyde dehydrogenase</fullName>
    </submittedName>
</protein>
<dbReference type="InterPro" id="IPR000873">
    <property type="entry name" value="AMP-dep_synth/lig_dom"/>
</dbReference>
<evidence type="ECO:0000313" key="6">
    <source>
        <dbReference type="Proteomes" id="UP001444661"/>
    </source>
</evidence>
<evidence type="ECO:0000313" key="5">
    <source>
        <dbReference type="EMBL" id="KAK8038528.1"/>
    </source>
</evidence>
<sequence>MGSQDLNYFTCTLGQAALWKKQQSTQQPNEFATVLGLIDDQGRDIPDEPAIGFADFSEDRERGGAQSGETSVSLRLQVTFRELKDLSHAASETLADCLRQSLDHEARGTVGLMCASSLNFVFTWLGLMRLGYKVFLLAPQLEEKAIEHLCSTAGADTIFVDRMYHDKVEGLRETLRILDIPSYDSSVTSSDNPYQQVATCSKTKDVAYLRHTSGTSSGLPKPIYQSHWGAVGILPRLPPTGKRPATFSTTPLYHGGLADCFRAWAAGAMIWFFPEGVAPVTGANVVKAVECARRQNTGTVNVGYFTSVPYVLQMLSESDEGIRLLRSMDLVGVGGAALPAAVGDGLVERDVKLVSRMGSAECGFLLSSDRDYAQDKEWQFLRPAASVVSENILAFEPCGDGSGLSELVARPGWPLLAKTNRPDGSYATADLFEPHPSIPDAWRYHSRSDAQITLANGKKFDPSPLEGTILAASARCLRDVLVFGGGRDYPGALLFPMDGHASEFEVIDAVWPAIQKLNKESQSHARLTKAMLVVVLPGAEGEKALPKSSKGTIMRRQAEEQYGNLIEKAYEGGSRGTSHHVSSDDDVPSAIAETFAQVLGHYLDPSQDLYGQGVDSIACIQIRKAIERDLLPEGSCPLPINIIYDCGTINELVDHVLRVRQRGPSQDVSGGKGRGRNQEQQPDADLALMRDLVRQNSDFSDLAFCPRTASGGGGTTIILTGATGALGAHIAHYLLQDPSIRKIYCLLRAQTPFAAHERVSKALSKRGLTGLEAWDETHWLEGRIVCLPSELHRPDLGLAPRFLESIKAARPAVVIHSAWTVNFSLRIGSFGQHFAATRNLIRLAAEAGARFYFVSSTAAVVNKTSSSSSGSIAETGSVDPADAAPLGYSRSKWVAENICAAAHERYISEARGNQNPISVIRVGQLFANHLGIWNESEAYPLMLSTASFTGCLPDLGDAPLNWLPVELAAQAVMEIALGRRGDGSSAPSRSNCKELREGDDEDGIPVYHVLNPHRQPTWREMLDMISSSGGSGGQQPQSAVSFETVSPSVWVKKLETSLSSGTSGHSSQGLLDLWKGKYSEEQPQSRGGGADSGSGGAGSASDGVQGIPAKKSGPVFELSRTEAASRAMRDIQPLDEARILRMWKWLQESSGLCH</sequence>
<accession>A0ABR1SW41</accession>
<dbReference type="InterPro" id="IPR042099">
    <property type="entry name" value="ANL_N_sf"/>
</dbReference>
<dbReference type="SMART" id="SM00823">
    <property type="entry name" value="PKS_PP"/>
    <property type="match status" value="1"/>
</dbReference>
<dbReference type="Proteomes" id="UP001444661">
    <property type="component" value="Unassembled WGS sequence"/>
</dbReference>
<dbReference type="SUPFAM" id="SSF56801">
    <property type="entry name" value="Acetyl-CoA synthetase-like"/>
    <property type="match status" value="1"/>
</dbReference>
<proteinExistence type="predicted"/>
<feature type="domain" description="Carrier" evidence="4">
    <location>
        <begin position="582"/>
        <end position="660"/>
    </location>
</feature>
<organism evidence="5 6">
    <name type="scientific">Apiospora rasikravindrae</name>
    <dbReference type="NCBI Taxonomy" id="990691"/>
    <lineage>
        <taxon>Eukaryota</taxon>
        <taxon>Fungi</taxon>
        <taxon>Dikarya</taxon>
        <taxon>Ascomycota</taxon>
        <taxon>Pezizomycotina</taxon>
        <taxon>Sordariomycetes</taxon>
        <taxon>Xylariomycetidae</taxon>
        <taxon>Amphisphaeriales</taxon>
        <taxon>Apiosporaceae</taxon>
        <taxon>Apiospora</taxon>
    </lineage>
</organism>
<evidence type="ECO:0000259" key="4">
    <source>
        <dbReference type="PROSITE" id="PS50075"/>
    </source>
</evidence>
<keyword evidence="6" id="KW-1185">Reference proteome</keyword>
<feature type="region of interest" description="Disordered" evidence="3">
    <location>
        <begin position="663"/>
        <end position="683"/>
    </location>
</feature>
<dbReference type="Pfam" id="PF23562">
    <property type="entry name" value="AMP-binding_C_3"/>
    <property type="match status" value="1"/>
</dbReference>
<dbReference type="InterPro" id="IPR051414">
    <property type="entry name" value="Adenylate-forming_Reductase"/>
</dbReference>
<dbReference type="Pfam" id="PF00550">
    <property type="entry name" value="PP-binding"/>
    <property type="match status" value="1"/>
</dbReference>
<name>A0ABR1SW41_9PEZI</name>
<reference evidence="5 6" key="1">
    <citation type="submission" date="2023-01" db="EMBL/GenBank/DDBJ databases">
        <title>Analysis of 21 Apiospora genomes using comparative genomics revels a genus with tremendous synthesis potential of carbohydrate active enzymes and secondary metabolites.</title>
        <authorList>
            <person name="Sorensen T."/>
        </authorList>
    </citation>
    <scope>NUCLEOTIDE SEQUENCE [LARGE SCALE GENOMIC DNA]</scope>
    <source>
        <strain evidence="5 6">CBS 33761</strain>
    </source>
</reference>
<feature type="region of interest" description="Disordered" evidence="3">
    <location>
        <begin position="1079"/>
        <end position="1115"/>
    </location>
</feature>
<dbReference type="Gene3D" id="3.40.50.12780">
    <property type="entry name" value="N-terminal domain of ligase-like"/>
    <property type="match status" value="1"/>
</dbReference>
<keyword evidence="2" id="KW-0597">Phosphoprotein</keyword>
<dbReference type="SUPFAM" id="SSF47336">
    <property type="entry name" value="ACP-like"/>
    <property type="match status" value="1"/>
</dbReference>
<keyword evidence="1" id="KW-0596">Phosphopantetheine</keyword>
<dbReference type="PROSITE" id="PS50075">
    <property type="entry name" value="CARRIER"/>
    <property type="match status" value="1"/>
</dbReference>
<dbReference type="InterPro" id="IPR036736">
    <property type="entry name" value="ACP-like_sf"/>
</dbReference>
<dbReference type="PANTHER" id="PTHR43439:SF2">
    <property type="entry name" value="ENZYME, PUTATIVE (JCVI)-RELATED"/>
    <property type="match status" value="1"/>
</dbReference>
<feature type="region of interest" description="Disordered" evidence="3">
    <location>
        <begin position="979"/>
        <end position="1006"/>
    </location>
</feature>
<dbReference type="InterPro" id="IPR020806">
    <property type="entry name" value="PKS_PP-bd"/>
</dbReference>
<dbReference type="InterPro" id="IPR009081">
    <property type="entry name" value="PP-bd_ACP"/>
</dbReference>
<evidence type="ECO:0000256" key="1">
    <source>
        <dbReference type="ARBA" id="ARBA00022450"/>
    </source>
</evidence>
<dbReference type="Gene3D" id="3.40.50.720">
    <property type="entry name" value="NAD(P)-binding Rossmann-like Domain"/>
    <property type="match status" value="1"/>
</dbReference>
<dbReference type="EMBL" id="JAQQWK010000006">
    <property type="protein sequence ID" value="KAK8038528.1"/>
    <property type="molecule type" value="Genomic_DNA"/>
</dbReference>
<dbReference type="InterPro" id="IPR036291">
    <property type="entry name" value="NAD(P)-bd_dom_sf"/>
</dbReference>
<comment type="caution">
    <text evidence="5">The sequence shown here is derived from an EMBL/GenBank/DDBJ whole genome shotgun (WGS) entry which is preliminary data.</text>
</comment>
<evidence type="ECO:0000256" key="3">
    <source>
        <dbReference type="SAM" id="MobiDB-lite"/>
    </source>
</evidence>
<feature type="compositionally biased region" description="Gly residues" evidence="3">
    <location>
        <begin position="1086"/>
        <end position="1098"/>
    </location>
</feature>
<dbReference type="Gene3D" id="1.10.1200.10">
    <property type="entry name" value="ACP-like"/>
    <property type="match status" value="1"/>
</dbReference>